<dbReference type="OrthoDB" id="5111891at2"/>
<name>A0A511Z113_9CELL</name>
<evidence type="ECO:0000313" key="2">
    <source>
        <dbReference type="EMBL" id="GEN81147.1"/>
    </source>
</evidence>
<reference evidence="2 3" key="1">
    <citation type="submission" date="2019-07" db="EMBL/GenBank/DDBJ databases">
        <title>Whole genome shotgun sequence of Actinotalea fermentans NBRC 105374.</title>
        <authorList>
            <person name="Hosoyama A."/>
            <person name="Uohara A."/>
            <person name="Ohji S."/>
            <person name="Ichikawa N."/>
        </authorList>
    </citation>
    <scope>NUCLEOTIDE SEQUENCE [LARGE SCALE GENOMIC DNA]</scope>
    <source>
        <strain evidence="2 3">NBRC 105374</strain>
    </source>
</reference>
<gene>
    <name evidence="2" type="ORF">AFE02nite_28810</name>
</gene>
<comment type="caution">
    <text evidence="2">The sequence shown here is derived from an EMBL/GenBank/DDBJ whole genome shotgun (WGS) entry which is preliminary data.</text>
</comment>
<keyword evidence="1" id="KW-1133">Transmembrane helix</keyword>
<organism evidence="2 3">
    <name type="scientific">Actinotalea fermentans</name>
    <dbReference type="NCBI Taxonomy" id="43671"/>
    <lineage>
        <taxon>Bacteria</taxon>
        <taxon>Bacillati</taxon>
        <taxon>Actinomycetota</taxon>
        <taxon>Actinomycetes</taxon>
        <taxon>Micrococcales</taxon>
        <taxon>Cellulomonadaceae</taxon>
        <taxon>Actinotalea</taxon>
    </lineage>
</organism>
<dbReference type="RefSeq" id="WP_052113734.1">
    <property type="nucleotide sequence ID" value="NZ_BJYK01000009.1"/>
</dbReference>
<dbReference type="Proteomes" id="UP000321484">
    <property type="component" value="Unassembled WGS sequence"/>
</dbReference>
<keyword evidence="3" id="KW-1185">Reference proteome</keyword>
<accession>A0A511Z113</accession>
<sequence length="126" mass="13652">MSVQPGQLVGVEPYVASIGDIGVTRHWVMTPRGPAPLAGSEWWIADRGAWSQQIPVWAIILAIVFFPLGLLFLLCKETKWSGWLEVTVRSGALVHTAVLPLPSYEAQNAHAAVDRIRALAAEAGRA</sequence>
<dbReference type="AlphaFoldDB" id="A0A511Z113"/>
<dbReference type="EMBL" id="BJYK01000009">
    <property type="protein sequence ID" value="GEN81147.1"/>
    <property type="molecule type" value="Genomic_DNA"/>
</dbReference>
<keyword evidence="1" id="KW-0812">Transmembrane</keyword>
<evidence type="ECO:0000313" key="3">
    <source>
        <dbReference type="Proteomes" id="UP000321484"/>
    </source>
</evidence>
<proteinExistence type="predicted"/>
<keyword evidence="1" id="KW-0472">Membrane</keyword>
<feature type="transmembrane region" description="Helical" evidence="1">
    <location>
        <begin position="54"/>
        <end position="74"/>
    </location>
</feature>
<evidence type="ECO:0000256" key="1">
    <source>
        <dbReference type="SAM" id="Phobius"/>
    </source>
</evidence>
<protein>
    <submittedName>
        <fullName evidence="2">Uncharacterized protein</fullName>
    </submittedName>
</protein>